<keyword evidence="2" id="KW-1185">Reference proteome</keyword>
<comment type="caution">
    <text evidence="1">The sequence shown here is derived from an EMBL/GenBank/DDBJ whole genome shotgun (WGS) entry which is preliminary data.</text>
</comment>
<evidence type="ECO:0000313" key="1">
    <source>
        <dbReference type="EMBL" id="KAH7432625.1"/>
    </source>
</evidence>
<dbReference type="EMBL" id="CM035412">
    <property type="protein sequence ID" value="KAH7432625.1"/>
    <property type="molecule type" value="Genomic_DNA"/>
</dbReference>
<dbReference type="Proteomes" id="UP000825935">
    <property type="component" value="Chromosome 7"/>
</dbReference>
<sequence>MYLIYRSGVLVSGLELLPCLISNSQALYIGKDFIRDSHFNVCYGLFIQSGPCISSMLFGFTCTREPSQSLKKGMLCMCSFHKSKLVLSNLLTSKRFFMS</sequence>
<proteinExistence type="predicted"/>
<name>A0A8T2UGJ5_CERRI</name>
<gene>
    <name evidence="1" type="ORF">KP509_07G031300</name>
</gene>
<organism evidence="1 2">
    <name type="scientific">Ceratopteris richardii</name>
    <name type="common">Triangle waterfern</name>
    <dbReference type="NCBI Taxonomy" id="49495"/>
    <lineage>
        <taxon>Eukaryota</taxon>
        <taxon>Viridiplantae</taxon>
        <taxon>Streptophyta</taxon>
        <taxon>Embryophyta</taxon>
        <taxon>Tracheophyta</taxon>
        <taxon>Polypodiopsida</taxon>
        <taxon>Polypodiidae</taxon>
        <taxon>Polypodiales</taxon>
        <taxon>Pteridineae</taxon>
        <taxon>Pteridaceae</taxon>
        <taxon>Parkerioideae</taxon>
        <taxon>Ceratopteris</taxon>
    </lineage>
</organism>
<dbReference type="AlphaFoldDB" id="A0A8T2UGJ5"/>
<evidence type="ECO:0000313" key="2">
    <source>
        <dbReference type="Proteomes" id="UP000825935"/>
    </source>
</evidence>
<protein>
    <submittedName>
        <fullName evidence="1">Uncharacterized protein</fullName>
    </submittedName>
</protein>
<reference evidence="1" key="1">
    <citation type="submission" date="2021-08" db="EMBL/GenBank/DDBJ databases">
        <title>WGS assembly of Ceratopteris richardii.</title>
        <authorList>
            <person name="Marchant D.B."/>
            <person name="Chen G."/>
            <person name="Jenkins J."/>
            <person name="Shu S."/>
            <person name="Leebens-Mack J."/>
            <person name="Grimwood J."/>
            <person name="Schmutz J."/>
            <person name="Soltis P."/>
            <person name="Soltis D."/>
            <person name="Chen Z.-H."/>
        </authorList>
    </citation>
    <scope>NUCLEOTIDE SEQUENCE</scope>
    <source>
        <strain evidence="1">Whitten #5841</strain>
        <tissue evidence="1">Leaf</tissue>
    </source>
</reference>
<accession>A0A8T2UGJ5</accession>